<dbReference type="EMBL" id="GG657454">
    <property type="protein sequence ID" value="OAT08370.1"/>
    <property type="molecule type" value="Genomic_DNA"/>
</dbReference>
<dbReference type="VEuPathDB" id="FungiDB:BDBG_17023"/>
<dbReference type="Proteomes" id="UP000002038">
    <property type="component" value="Unassembled WGS sequence"/>
</dbReference>
<proteinExistence type="predicted"/>
<dbReference type="RefSeq" id="XP_031578251.1">
    <property type="nucleotide sequence ID" value="XM_031724837.1"/>
</dbReference>
<protein>
    <submittedName>
        <fullName evidence="2">Uncharacterized protein</fullName>
    </submittedName>
</protein>
<evidence type="ECO:0000313" key="3">
    <source>
        <dbReference type="Proteomes" id="UP000002038"/>
    </source>
</evidence>
<organism evidence="2 3">
    <name type="scientific">Blastomyces gilchristii (strain SLH14081)</name>
    <name type="common">Blastomyces dermatitidis</name>
    <dbReference type="NCBI Taxonomy" id="559298"/>
    <lineage>
        <taxon>Eukaryota</taxon>
        <taxon>Fungi</taxon>
        <taxon>Dikarya</taxon>
        <taxon>Ascomycota</taxon>
        <taxon>Pezizomycotina</taxon>
        <taxon>Eurotiomycetes</taxon>
        <taxon>Eurotiomycetidae</taxon>
        <taxon>Onygenales</taxon>
        <taxon>Ajellomycetaceae</taxon>
        <taxon>Blastomyces</taxon>
    </lineage>
</organism>
<evidence type="ECO:0000313" key="2">
    <source>
        <dbReference type="EMBL" id="OAT08370.1"/>
    </source>
</evidence>
<feature type="chain" id="PRO_5008107436" evidence="1">
    <location>
        <begin position="28"/>
        <end position="71"/>
    </location>
</feature>
<feature type="signal peptide" evidence="1">
    <location>
        <begin position="1"/>
        <end position="27"/>
    </location>
</feature>
<keyword evidence="3" id="KW-1185">Reference proteome</keyword>
<name>A0A179UKF4_BLAGS</name>
<reference evidence="3" key="1">
    <citation type="journal article" date="2015" name="PLoS Genet.">
        <title>The dynamic genome and transcriptome of the human fungal pathogen Blastomyces and close relative Emmonsia.</title>
        <authorList>
            <person name="Munoz J.F."/>
            <person name="Gauthier G.M."/>
            <person name="Desjardins C.A."/>
            <person name="Gallo J.E."/>
            <person name="Holder J."/>
            <person name="Sullivan T.D."/>
            <person name="Marty A.J."/>
            <person name="Carmen J.C."/>
            <person name="Chen Z."/>
            <person name="Ding L."/>
            <person name="Gujja S."/>
            <person name="Magrini V."/>
            <person name="Misas E."/>
            <person name="Mitreva M."/>
            <person name="Priest M."/>
            <person name="Saif S."/>
            <person name="Whiston E.A."/>
            <person name="Young S."/>
            <person name="Zeng Q."/>
            <person name="Goldman W.E."/>
            <person name="Mardis E.R."/>
            <person name="Taylor J.W."/>
            <person name="McEwen J.G."/>
            <person name="Clay O.K."/>
            <person name="Klein B.S."/>
            <person name="Cuomo C.A."/>
        </authorList>
    </citation>
    <scope>NUCLEOTIDE SEQUENCE [LARGE SCALE GENOMIC DNA]</scope>
    <source>
        <strain evidence="3">SLH14081</strain>
    </source>
</reference>
<accession>A0A179UKF4</accession>
<keyword evidence="1" id="KW-0732">Signal</keyword>
<sequence>MPSSGQFLASSSAVLLFALLILPVSSAALQAYDHPSSVCTISDQVYVNMPRFSINGPRAVAHFHNLIVNER</sequence>
<dbReference type="KEGG" id="bgh:BDBG_17023"/>
<dbReference type="GeneID" id="8500780"/>
<dbReference type="AlphaFoldDB" id="A0A179UKF4"/>
<evidence type="ECO:0000256" key="1">
    <source>
        <dbReference type="SAM" id="SignalP"/>
    </source>
</evidence>
<gene>
    <name evidence="2" type="ORF">BDBG_17023</name>
</gene>